<sequence length="163" mass="18177">MGDTTRLDVTVYRTAERLLQHNRSALVLGDKVRPRWIGARFRYVVKTPSGTRFVLVDPAAGTREPAFDHDRLATSLSKASGHEVEAAALPFAAIEPKDGMGRVLHLTARLGRPLDRRETGKRRSCRQSMTWAAGWPTKENWATRFSLMSSACQVCIAESALRQ</sequence>
<name>A0ABV5PWK3_9ACTN</name>
<keyword evidence="2" id="KW-1185">Reference proteome</keyword>
<proteinExistence type="predicted"/>
<gene>
    <name evidence="1" type="ORF">ACFFRN_13405</name>
</gene>
<comment type="caution">
    <text evidence="1">The sequence shown here is derived from an EMBL/GenBank/DDBJ whole genome shotgun (WGS) entry which is preliminary data.</text>
</comment>
<evidence type="ECO:0000313" key="1">
    <source>
        <dbReference type="EMBL" id="MFB9527610.1"/>
    </source>
</evidence>
<accession>A0ABV5PWK3</accession>
<dbReference type="Proteomes" id="UP001589646">
    <property type="component" value="Unassembled WGS sequence"/>
</dbReference>
<organism evidence="1 2">
    <name type="scientific">Nonomuraea roseola</name>
    <dbReference type="NCBI Taxonomy" id="46179"/>
    <lineage>
        <taxon>Bacteria</taxon>
        <taxon>Bacillati</taxon>
        <taxon>Actinomycetota</taxon>
        <taxon>Actinomycetes</taxon>
        <taxon>Streptosporangiales</taxon>
        <taxon>Streptosporangiaceae</taxon>
        <taxon>Nonomuraea</taxon>
    </lineage>
</organism>
<dbReference type="RefSeq" id="WP_346127150.1">
    <property type="nucleotide sequence ID" value="NZ_BAAAXC010000015.1"/>
</dbReference>
<dbReference type="EMBL" id="JBHMCE010000004">
    <property type="protein sequence ID" value="MFB9527610.1"/>
    <property type="molecule type" value="Genomic_DNA"/>
</dbReference>
<protein>
    <submittedName>
        <fullName evidence="1">Uncharacterized protein</fullName>
    </submittedName>
</protein>
<evidence type="ECO:0000313" key="2">
    <source>
        <dbReference type="Proteomes" id="UP001589646"/>
    </source>
</evidence>
<reference evidence="1 2" key="1">
    <citation type="submission" date="2024-09" db="EMBL/GenBank/DDBJ databases">
        <authorList>
            <person name="Sun Q."/>
            <person name="Mori K."/>
        </authorList>
    </citation>
    <scope>NUCLEOTIDE SEQUENCE [LARGE SCALE GENOMIC DNA]</scope>
    <source>
        <strain evidence="1 2">JCM 3323</strain>
    </source>
</reference>